<dbReference type="Pfam" id="PF07589">
    <property type="entry name" value="PEP-CTERM"/>
    <property type="match status" value="1"/>
</dbReference>
<name>A0A975YL98_9PROT</name>
<dbReference type="KEGG" id="elio:KO353_11530"/>
<dbReference type="EMBL" id="CP076448">
    <property type="protein sequence ID" value="QXM26317.1"/>
    <property type="molecule type" value="Genomic_DNA"/>
</dbReference>
<dbReference type="Proteomes" id="UP000694001">
    <property type="component" value="Chromosome"/>
</dbReference>
<organism evidence="2 3">
    <name type="scientific">Elioraea tepida</name>
    <dbReference type="NCBI Taxonomy" id="2843330"/>
    <lineage>
        <taxon>Bacteria</taxon>
        <taxon>Pseudomonadati</taxon>
        <taxon>Pseudomonadota</taxon>
        <taxon>Alphaproteobacteria</taxon>
        <taxon>Acetobacterales</taxon>
        <taxon>Elioraeaceae</taxon>
        <taxon>Elioraea</taxon>
    </lineage>
</organism>
<accession>A0A975YL98</accession>
<keyword evidence="3" id="KW-1185">Reference proteome</keyword>
<gene>
    <name evidence="2" type="ORF">KO353_11530</name>
</gene>
<feature type="domain" description="Ice-binding protein C-terminal" evidence="1">
    <location>
        <begin position="257"/>
        <end position="280"/>
    </location>
</feature>
<sequence>MIGAAATASASPLFVVFDNFTYSGTVVAPSAEVIIGTATNGPRETRPNARDGLVSVRSGATPYNSTAPDYAQISTAWYFTNITPFVTNGWGNPNNTNYGFFQYLDTFPRNADVTVEGGWQPGNQVFKLKLTGGNGDDSDAARLWNAPVTTGGPAGDTAGFFTSFTLDLTATFASPAVFNALTGWYEQWNVMPISVTGTISGTFVNDSTTNPAANGSYEFSFTITGPGSWAEDAGAFWGSGQNPISVRSRWAAPGAQPVPEPASLALLGLGLAGLALARRRRRA</sequence>
<evidence type="ECO:0000259" key="1">
    <source>
        <dbReference type="Pfam" id="PF07589"/>
    </source>
</evidence>
<evidence type="ECO:0000313" key="2">
    <source>
        <dbReference type="EMBL" id="QXM26317.1"/>
    </source>
</evidence>
<dbReference type="AlphaFoldDB" id="A0A975YL98"/>
<protein>
    <submittedName>
        <fullName evidence="2">PEP-CTERM sorting domain-containing protein</fullName>
    </submittedName>
</protein>
<dbReference type="NCBIfam" id="TIGR02595">
    <property type="entry name" value="PEP_CTERM"/>
    <property type="match status" value="1"/>
</dbReference>
<evidence type="ECO:0000313" key="3">
    <source>
        <dbReference type="Proteomes" id="UP000694001"/>
    </source>
</evidence>
<reference evidence="2" key="1">
    <citation type="submission" date="2021-06" db="EMBL/GenBank/DDBJ databases">
        <title>Elioraea tepida, sp. nov., a moderately thermophilic aerobic anoxygenic phototrophic bacterium isolated from an alkaline siliceous hot spring mat community in Yellowstone National Park, WY, USA.</title>
        <authorList>
            <person name="Saini M.K."/>
            <person name="Yoshida S."/>
            <person name="Sebastian A."/>
            <person name="Hirose S."/>
            <person name="Hara E."/>
            <person name="Tamaki H."/>
            <person name="Soulier N.T."/>
            <person name="Albert I."/>
            <person name="Hanada S."/>
            <person name="Bryant D.A."/>
            <person name="Tank M."/>
        </authorList>
    </citation>
    <scope>NUCLEOTIDE SEQUENCE</scope>
    <source>
        <strain evidence="2">MS-P2</strain>
    </source>
</reference>
<dbReference type="InterPro" id="IPR013424">
    <property type="entry name" value="Ice-binding_C"/>
</dbReference>
<proteinExistence type="predicted"/>